<gene>
    <name evidence="3" type="ORF">AFUS01_LOCUS44990</name>
</gene>
<dbReference type="OrthoDB" id="9970452at2759"/>
<feature type="domain" description="N-acetylmuramoyl-L-alanine amidase" evidence="2">
    <location>
        <begin position="51"/>
        <end position="136"/>
    </location>
</feature>
<feature type="signal peptide" evidence="1">
    <location>
        <begin position="1"/>
        <end position="30"/>
    </location>
</feature>
<dbReference type="GO" id="GO:0009254">
    <property type="term" value="P:peptidoglycan turnover"/>
    <property type="evidence" value="ECO:0007669"/>
    <property type="project" value="TreeGrafter"/>
</dbReference>
<keyword evidence="4" id="KW-1185">Reference proteome</keyword>
<name>A0A8J2PWE0_9HEXA</name>
<dbReference type="PANTHER" id="PTHR30417">
    <property type="entry name" value="N-ACETYLMURAMOYL-L-ALANINE AMIDASE AMID"/>
    <property type="match status" value="1"/>
</dbReference>
<dbReference type="PANTHER" id="PTHR30417:SF1">
    <property type="entry name" value="N-ACETYLMURAMOYL-L-ALANINE AMIDASE AMID"/>
    <property type="match status" value="1"/>
</dbReference>
<comment type="caution">
    <text evidence="3">The sequence shown here is derived from an EMBL/GenBank/DDBJ whole genome shotgun (WGS) entry which is preliminary data.</text>
</comment>
<dbReference type="InterPro" id="IPR051206">
    <property type="entry name" value="NAMLAA_amidase_2"/>
</dbReference>
<feature type="non-terminal residue" evidence="3">
    <location>
        <position position="1"/>
    </location>
</feature>
<sequence length="140" mass="15458">WTNHLTSAMFLRQIFLLGFALGITFEPCQSQRQSGAIWMPSPHHFTGRRGQTAKWLIIHGTAGGSSAQNIGNWFKNPNSKTSTHYVVGRDGVIVQCVDEKNGAWGNGVIERGADSWWSRTGNPNYATISIELVKPSKDNS</sequence>
<evidence type="ECO:0000313" key="3">
    <source>
        <dbReference type="EMBL" id="CAG7835649.1"/>
    </source>
</evidence>
<dbReference type="EMBL" id="CAJVCH010570708">
    <property type="protein sequence ID" value="CAG7835649.1"/>
    <property type="molecule type" value="Genomic_DNA"/>
</dbReference>
<dbReference type="Proteomes" id="UP000708208">
    <property type="component" value="Unassembled WGS sequence"/>
</dbReference>
<dbReference type="CDD" id="cd06583">
    <property type="entry name" value="PGRP"/>
    <property type="match status" value="1"/>
</dbReference>
<dbReference type="GO" id="GO:0008745">
    <property type="term" value="F:N-acetylmuramoyl-L-alanine amidase activity"/>
    <property type="evidence" value="ECO:0007669"/>
    <property type="project" value="InterPro"/>
</dbReference>
<dbReference type="EMBL" id="CAJVCH010570708">
    <property type="protein sequence ID" value="CAG7835648.1"/>
    <property type="molecule type" value="Genomic_DNA"/>
</dbReference>
<dbReference type="Pfam" id="PF01510">
    <property type="entry name" value="Amidase_2"/>
    <property type="match status" value="1"/>
</dbReference>
<dbReference type="InterPro" id="IPR002502">
    <property type="entry name" value="Amidase_domain"/>
</dbReference>
<evidence type="ECO:0000256" key="1">
    <source>
        <dbReference type="SAM" id="SignalP"/>
    </source>
</evidence>
<dbReference type="GO" id="GO:0009253">
    <property type="term" value="P:peptidoglycan catabolic process"/>
    <property type="evidence" value="ECO:0007669"/>
    <property type="project" value="InterPro"/>
</dbReference>
<evidence type="ECO:0000259" key="2">
    <source>
        <dbReference type="Pfam" id="PF01510"/>
    </source>
</evidence>
<keyword evidence="1" id="KW-0732">Signal</keyword>
<evidence type="ECO:0000313" key="4">
    <source>
        <dbReference type="Proteomes" id="UP000708208"/>
    </source>
</evidence>
<organism evidence="3 4">
    <name type="scientific">Allacma fusca</name>
    <dbReference type="NCBI Taxonomy" id="39272"/>
    <lineage>
        <taxon>Eukaryota</taxon>
        <taxon>Metazoa</taxon>
        <taxon>Ecdysozoa</taxon>
        <taxon>Arthropoda</taxon>
        <taxon>Hexapoda</taxon>
        <taxon>Collembola</taxon>
        <taxon>Symphypleona</taxon>
        <taxon>Sminthuridae</taxon>
        <taxon>Allacma</taxon>
    </lineage>
</organism>
<proteinExistence type="predicted"/>
<feature type="non-terminal residue" evidence="3">
    <location>
        <position position="140"/>
    </location>
</feature>
<reference evidence="3" key="1">
    <citation type="submission" date="2021-06" db="EMBL/GenBank/DDBJ databases">
        <authorList>
            <person name="Hodson N. C."/>
            <person name="Mongue J. A."/>
            <person name="Jaron S. K."/>
        </authorList>
    </citation>
    <scope>NUCLEOTIDE SEQUENCE</scope>
</reference>
<dbReference type="AlphaFoldDB" id="A0A8J2PWE0"/>
<protein>
    <recommendedName>
        <fullName evidence="2">N-acetylmuramoyl-L-alanine amidase domain-containing protein</fullName>
    </recommendedName>
</protein>
<accession>A0A8J2PWE0</accession>
<feature type="chain" id="PRO_5035645128" description="N-acetylmuramoyl-L-alanine amidase domain-containing protein" evidence="1">
    <location>
        <begin position="31"/>
        <end position="140"/>
    </location>
</feature>